<reference evidence="2 3" key="1">
    <citation type="journal article" date="2019" name="Int. J. Syst. Evol. Microbiol.">
        <title>The Global Catalogue of Microorganisms (GCM) 10K type strain sequencing project: providing services to taxonomists for standard genome sequencing and annotation.</title>
        <authorList>
            <consortium name="The Broad Institute Genomics Platform"/>
            <consortium name="The Broad Institute Genome Sequencing Center for Infectious Disease"/>
            <person name="Wu L."/>
            <person name="Ma J."/>
        </authorList>
    </citation>
    <scope>NUCLEOTIDE SEQUENCE [LARGE SCALE GENOMIC DNA]</scope>
    <source>
        <strain evidence="2 3">JCM 4531</strain>
    </source>
</reference>
<sequence length="73" mass="8092">MGRRARRHHHGAGPPRRGLRLRSRRADETGELAVRNTIALLRGRKTQKVGSTSIRPVTKGNADTALLHCPADY</sequence>
<accession>A0ABN3TH78</accession>
<gene>
    <name evidence="2" type="ORF">GCM10010310_74460</name>
</gene>
<evidence type="ECO:0000313" key="2">
    <source>
        <dbReference type="EMBL" id="GAA2702921.1"/>
    </source>
</evidence>
<protein>
    <recommendedName>
        <fullName evidence="4">Transposase</fullName>
    </recommendedName>
</protein>
<evidence type="ECO:0000313" key="3">
    <source>
        <dbReference type="Proteomes" id="UP001499989"/>
    </source>
</evidence>
<dbReference type="RefSeq" id="WP_189284458.1">
    <property type="nucleotide sequence ID" value="NZ_BAAASK010000039.1"/>
</dbReference>
<evidence type="ECO:0008006" key="4">
    <source>
        <dbReference type="Google" id="ProtNLM"/>
    </source>
</evidence>
<evidence type="ECO:0000256" key="1">
    <source>
        <dbReference type="SAM" id="MobiDB-lite"/>
    </source>
</evidence>
<feature type="compositionally biased region" description="Basic residues" evidence="1">
    <location>
        <begin position="1"/>
        <end position="23"/>
    </location>
</feature>
<dbReference type="Proteomes" id="UP001499989">
    <property type="component" value="Unassembled WGS sequence"/>
</dbReference>
<dbReference type="EMBL" id="BAAASK010000039">
    <property type="protein sequence ID" value="GAA2702921.1"/>
    <property type="molecule type" value="Genomic_DNA"/>
</dbReference>
<proteinExistence type="predicted"/>
<organism evidence="2 3">
    <name type="scientific">Streptomyces violaceolatus</name>
    <dbReference type="NCBI Taxonomy" id="67378"/>
    <lineage>
        <taxon>Bacteria</taxon>
        <taxon>Bacillati</taxon>
        <taxon>Actinomycetota</taxon>
        <taxon>Actinomycetes</taxon>
        <taxon>Kitasatosporales</taxon>
        <taxon>Streptomycetaceae</taxon>
        <taxon>Streptomyces</taxon>
        <taxon>Streptomyces violaceoruber group</taxon>
    </lineage>
</organism>
<keyword evidence="3" id="KW-1185">Reference proteome</keyword>
<feature type="region of interest" description="Disordered" evidence="1">
    <location>
        <begin position="1"/>
        <end position="28"/>
    </location>
</feature>
<comment type="caution">
    <text evidence="2">The sequence shown here is derived from an EMBL/GenBank/DDBJ whole genome shotgun (WGS) entry which is preliminary data.</text>
</comment>
<name>A0ABN3TH78_9ACTN</name>